<evidence type="ECO:0000256" key="5">
    <source>
        <dbReference type="ARBA" id="ARBA00022679"/>
    </source>
</evidence>
<keyword evidence="6 11" id="KW-0548">Nucleotidyltransferase</keyword>
<evidence type="ECO:0000256" key="11">
    <source>
        <dbReference type="HAMAP-Rule" id="MF_00244"/>
    </source>
</evidence>
<dbReference type="PANTHER" id="PTHR39321">
    <property type="entry name" value="NICOTINATE-NUCLEOTIDE ADENYLYLTRANSFERASE-RELATED"/>
    <property type="match status" value="1"/>
</dbReference>
<name>A0A3A8ITS8_9BACT</name>
<evidence type="ECO:0000313" key="14">
    <source>
        <dbReference type="Proteomes" id="UP000268094"/>
    </source>
</evidence>
<accession>A0A3A8ITS8</accession>
<comment type="similarity">
    <text evidence="3 11">Belongs to the NadD family.</text>
</comment>
<evidence type="ECO:0000256" key="9">
    <source>
        <dbReference type="ARBA" id="ARBA00023027"/>
    </source>
</evidence>
<evidence type="ECO:0000256" key="7">
    <source>
        <dbReference type="ARBA" id="ARBA00022741"/>
    </source>
</evidence>
<dbReference type="EC" id="2.7.7.18" evidence="11"/>
<keyword evidence="4 11" id="KW-0662">Pyridine nucleotide biosynthesis</keyword>
<evidence type="ECO:0000256" key="3">
    <source>
        <dbReference type="ARBA" id="ARBA00009014"/>
    </source>
</evidence>
<dbReference type="OrthoDB" id="5295945at2"/>
<dbReference type="SUPFAM" id="SSF52374">
    <property type="entry name" value="Nucleotidylyl transferase"/>
    <property type="match status" value="1"/>
</dbReference>
<evidence type="ECO:0000256" key="4">
    <source>
        <dbReference type="ARBA" id="ARBA00022642"/>
    </source>
</evidence>
<reference evidence="14" key="1">
    <citation type="submission" date="2018-09" db="EMBL/GenBank/DDBJ databases">
        <authorList>
            <person name="Livingstone P.G."/>
            <person name="Whitworth D.E."/>
        </authorList>
    </citation>
    <scope>NUCLEOTIDE SEQUENCE [LARGE SCALE GENOMIC DNA]</scope>
    <source>
        <strain evidence="14">CA054A</strain>
    </source>
</reference>
<dbReference type="InterPro" id="IPR005248">
    <property type="entry name" value="NadD/NMNAT"/>
</dbReference>
<comment type="pathway">
    <text evidence="2 11">Cofactor biosynthesis; NAD(+) biosynthesis; deamido-NAD(+) from nicotinate D-ribonucleotide: step 1/1.</text>
</comment>
<dbReference type="InterPro" id="IPR014729">
    <property type="entry name" value="Rossmann-like_a/b/a_fold"/>
</dbReference>
<dbReference type="HAMAP" id="MF_00244">
    <property type="entry name" value="NaMN_adenylyltr"/>
    <property type="match status" value="1"/>
</dbReference>
<organism evidence="13 14">
    <name type="scientific">Corallococcus terminator</name>
    <dbReference type="NCBI Taxonomy" id="2316733"/>
    <lineage>
        <taxon>Bacteria</taxon>
        <taxon>Pseudomonadati</taxon>
        <taxon>Myxococcota</taxon>
        <taxon>Myxococcia</taxon>
        <taxon>Myxococcales</taxon>
        <taxon>Cystobacterineae</taxon>
        <taxon>Myxococcaceae</taxon>
        <taxon>Corallococcus</taxon>
    </lineage>
</organism>
<evidence type="ECO:0000256" key="10">
    <source>
        <dbReference type="ARBA" id="ARBA00048721"/>
    </source>
</evidence>
<dbReference type="InterPro" id="IPR004821">
    <property type="entry name" value="Cyt_trans-like"/>
</dbReference>
<comment type="function">
    <text evidence="1 11">Catalyzes the reversible adenylation of nicotinate mononucleotide (NaMN) to nicotinic acid adenine dinucleotide (NaAD).</text>
</comment>
<dbReference type="PANTHER" id="PTHR39321:SF3">
    <property type="entry name" value="PHOSPHOPANTETHEINE ADENYLYLTRANSFERASE"/>
    <property type="match status" value="1"/>
</dbReference>
<feature type="domain" description="Cytidyltransferase-like" evidence="12">
    <location>
        <begin position="32"/>
        <end position="181"/>
    </location>
</feature>
<evidence type="ECO:0000256" key="1">
    <source>
        <dbReference type="ARBA" id="ARBA00002324"/>
    </source>
</evidence>
<comment type="caution">
    <text evidence="13">The sequence shown here is derived from an EMBL/GenBank/DDBJ whole genome shotgun (WGS) entry which is preliminary data.</text>
</comment>
<dbReference type="AlphaFoldDB" id="A0A3A8ITS8"/>
<keyword evidence="5 11" id="KW-0808">Transferase</keyword>
<dbReference type="Proteomes" id="UP000268094">
    <property type="component" value="Unassembled WGS sequence"/>
</dbReference>
<evidence type="ECO:0000256" key="2">
    <source>
        <dbReference type="ARBA" id="ARBA00005019"/>
    </source>
</evidence>
<dbReference type="Gene3D" id="3.40.50.620">
    <property type="entry name" value="HUPs"/>
    <property type="match status" value="1"/>
</dbReference>
<evidence type="ECO:0000256" key="8">
    <source>
        <dbReference type="ARBA" id="ARBA00022840"/>
    </source>
</evidence>
<dbReference type="CDD" id="cd02165">
    <property type="entry name" value="NMNAT"/>
    <property type="match status" value="1"/>
</dbReference>
<dbReference type="Pfam" id="PF01467">
    <property type="entry name" value="CTP_transf_like"/>
    <property type="match status" value="1"/>
</dbReference>
<keyword evidence="9 11" id="KW-0520">NAD</keyword>
<gene>
    <name evidence="11 13" type="primary">nadD</name>
    <name evidence="13" type="ORF">D7V88_24340</name>
</gene>
<sequence>MGTWCCRRRCSRSIRVRRSSPSNKRLAVKVALLGGSFNPPHVGHLMAATYVHATQGVEAVWLMPTFHHPFGKQLESFEQRVRMCDALCQETSGWLQTSQVEREVGGGGRTVDTLEFLVARHPDIDFSLIIGSDILRDLPHWKDFDRIQQMARVLVLYRAGYPAPNTVGPPLAEVSSTQVREQLARGMEPSELVPAGVLKVAREAGLFGLAVPRFQAE</sequence>
<evidence type="ECO:0000256" key="6">
    <source>
        <dbReference type="ARBA" id="ARBA00022695"/>
    </source>
</evidence>
<dbReference type="GO" id="GO:0009435">
    <property type="term" value="P:NAD+ biosynthetic process"/>
    <property type="evidence" value="ECO:0007669"/>
    <property type="project" value="UniProtKB-UniRule"/>
</dbReference>
<keyword evidence="7 11" id="KW-0547">Nucleotide-binding</keyword>
<keyword evidence="14" id="KW-1185">Reference proteome</keyword>
<dbReference type="NCBIfam" id="TIGR00482">
    <property type="entry name" value="nicotinate (nicotinamide) nucleotide adenylyltransferase"/>
    <property type="match status" value="1"/>
</dbReference>
<comment type="catalytic activity">
    <reaction evidence="10 11">
        <text>nicotinate beta-D-ribonucleotide + ATP + H(+) = deamido-NAD(+) + diphosphate</text>
        <dbReference type="Rhea" id="RHEA:22860"/>
        <dbReference type="ChEBI" id="CHEBI:15378"/>
        <dbReference type="ChEBI" id="CHEBI:30616"/>
        <dbReference type="ChEBI" id="CHEBI:33019"/>
        <dbReference type="ChEBI" id="CHEBI:57502"/>
        <dbReference type="ChEBI" id="CHEBI:58437"/>
        <dbReference type="EC" id="2.7.7.18"/>
    </reaction>
</comment>
<dbReference type="GO" id="GO:0005524">
    <property type="term" value="F:ATP binding"/>
    <property type="evidence" value="ECO:0007669"/>
    <property type="project" value="UniProtKB-KW"/>
</dbReference>
<keyword evidence="8 11" id="KW-0067">ATP-binding</keyword>
<dbReference type="UniPathway" id="UPA00253">
    <property type="reaction ID" value="UER00332"/>
</dbReference>
<dbReference type="GO" id="GO:0004515">
    <property type="term" value="F:nicotinate-nucleotide adenylyltransferase activity"/>
    <property type="evidence" value="ECO:0007669"/>
    <property type="project" value="UniProtKB-UniRule"/>
</dbReference>
<proteinExistence type="inferred from homology"/>
<evidence type="ECO:0000259" key="12">
    <source>
        <dbReference type="Pfam" id="PF01467"/>
    </source>
</evidence>
<evidence type="ECO:0000313" key="13">
    <source>
        <dbReference type="EMBL" id="RKG83224.1"/>
    </source>
</evidence>
<protein>
    <recommendedName>
        <fullName evidence="11">Probable nicotinate-nucleotide adenylyltransferase</fullName>
        <ecNumber evidence="11">2.7.7.18</ecNumber>
    </recommendedName>
    <alternativeName>
        <fullName evidence="11">Deamido-NAD(+) diphosphorylase</fullName>
    </alternativeName>
    <alternativeName>
        <fullName evidence="11">Deamido-NAD(+) pyrophosphorylase</fullName>
    </alternativeName>
    <alternativeName>
        <fullName evidence="11">Nicotinate mononucleotide adenylyltransferase</fullName>
        <shortName evidence="11">NaMN adenylyltransferase</shortName>
    </alternativeName>
</protein>
<dbReference type="EMBL" id="RAVZ01000183">
    <property type="protein sequence ID" value="RKG83224.1"/>
    <property type="molecule type" value="Genomic_DNA"/>
</dbReference>